<sequence length="131" mass="14109">MENSADFHEQYLDAWNEAMASGDAGPIEAFLAPDYHGWLGQEAAAAVPFDGASARQGFREAVSGMRGATVHAAFRTVAPRGAGEAVVCYEMTYRTGGDVTGRALLMESWRREADSWLLCRDFTEVNVGAAS</sequence>
<evidence type="ECO:0000313" key="3">
    <source>
        <dbReference type="Proteomes" id="UP000676885"/>
    </source>
</evidence>
<dbReference type="KEGG" id="ajg:KKR91_09280"/>
<evidence type="ECO:0000313" key="2">
    <source>
        <dbReference type="EMBL" id="QWC08743.1"/>
    </source>
</evidence>
<evidence type="ECO:0000259" key="1">
    <source>
        <dbReference type="Pfam" id="PF14534"/>
    </source>
</evidence>
<dbReference type="Gene3D" id="3.10.450.50">
    <property type="match status" value="1"/>
</dbReference>
<dbReference type="EMBL" id="CP076022">
    <property type="protein sequence ID" value="QWC08743.1"/>
    <property type="molecule type" value="Genomic_DNA"/>
</dbReference>
<dbReference type="Pfam" id="PF14534">
    <property type="entry name" value="DUF4440"/>
    <property type="match status" value="1"/>
</dbReference>
<dbReference type="InterPro" id="IPR027843">
    <property type="entry name" value="DUF4440"/>
</dbReference>
<keyword evidence="3" id="KW-1185">Reference proteome</keyword>
<reference evidence="2 3" key="1">
    <citation type="submission" date="2021-05" db="EMBL/GenBank/DDBJ databases">
        <title>Novel species in genus Arthrobacter.</title>
        <authorList>
            <person name="Zhang G."/>
        </authorList>
    </citation>
    <scope>NUCLEOTIDE SEQUENCE [LARGE SCALE GENOMIC DNA]</scope>
    <source>
        <strain evidence="3">zg-ZUI227</strain>
    </source>
</reference>
<accession>A0A975M2H2</accession>
<gene>
    <name evidence="2" type="ORF">KKR91_09280</name>
</gene>
<protein>
    <submittedName>
        <fullName evidence="2">Nuclear transport factor 2 family protein</fullName>
    </submittedName>
</protein>
<organism evidence="2 3">
    <name type="scientific">Arthrobacter jiangjiafuii</name>
    <dbReference type="NCBI Taxonomy" id="2817475"/>
    <lineage>
        <taxon>Bacteria</taxon>
        <taxon>Bacillati</taxon>
        <taxon>Actinomycetota</taxon>
        <taxon>Actinomycetes</taxon>
        <taxon>Micrococcales</taxon>
        <taxon>Micrococcaceae</taxon>
        <taxon>Arthrobacter</taxon>
    </lineage>
</organism>
<dbReference type="Proteomes" id="UP000676885">
    <property type="component" value="Chromosome"/>
</dbReference>
<name>A0A975M2H2_9MICC</name>
<dbReference type="SUPFAM" id="SSF54427">
    <property type="entry name" value="NTF2-like"/>
    <property type="match status" value="1"/>
</dbReference>
<dbReference type="InterPro" id="IPR032710">
    <property type="entry name" value="NTF2-like_dom_sf"/>
</dbReference>
<feature type="domain" description="DUF4440" evidence="1">
    <location>
        <begin position="13"/>
        <end position="118"/>
    </location>
</feature>
<dbReference type="AlphaFoldDB" id="A0A975M2H2"/>
<proteinExistence type="predicted"/>
<dbReference type="RefSeq" id="WP_210228906.1">
    <property type="nucleotide sequence ID" value="NZ_CP076022.1"/>
</dbReference>